<gene>
    <name evidence="2" type="ORF">BCON_0121g00220</name>
</gene>
<feature type="region of interest" description="Disordered" evidence="1">
    <location>
        <begin position="140"/>
        <end position="161"/>
    </location>
</feature>
<reference evidence="2 3" key="1">
    <citation type="submission" date="2017-12" db="EMBL/GenBank/DDBJ databases">
        <title>Comparative genomics of Botrytis spp.</title>
        <authorList>
            <person name="Valero-Jimenez C.A."/>
            <person name="Tapia P."/>
            <person name="Veloso J."/>
            <person name="Silva-Moreno E."/>
            <person name="Staats M."/>
            <person name="Valdes J.H."/>
            <person name="Van Kan J.A.L."/>
        </authorList>
    </citation>
    <scope>NUCLEOTIDE SEQUENCE [LARGE SCALE GENOMIC DNA]</scope>
    <source>
        <strain evidence="2 3">MUCL11595</strain>
    </source>
</reference>
<comment type="caution">
    <text evidence="2">The sequence shown here is derived from an EMBL/GenBank/DDBJ whole genome shotgun (WGS) entry which is preliminary data.</text>
</comment>
<accession>A0A4Z1HWW1</accession>
<feature type="compositionally biased region" description="Basic and acidic residues" evidence="1">
    <location>
        <begin position="298"/>
        <end position="307"/>
    </location>
</feature>
<evidence type="ECO:0000256" key="1">
    <source>
        <dbReference type="SAM" id="MobiDB-lite"/>
    </source>
</evidence>
<feature type="compositionally biased region" description="Acidic residues" evidence="1">
    <location>
        <begin position="288"/>
        <end position="297"/>
    </location>
</feature>
<sequence>MQDTENKTNKRRPVQKEKKALQTKIQELSEQFFDVGIQPTIANSKSSNDRTLNVSAESETLLRKILILVTSKMDTIAMKDKLLDYTTEFANLAWKGITAGNNSVDCDGVMWQPDPSKIHYQDDPMELKKFNASFDIPELGSLAKHPQNRPNEGDDPCGRTVEYEWPGQVFFQNERDIEKQYGFEGTENDVNMGDQEEEAPPAMLSPWYNPSVSSSKSGQSPPSSDDEEANDSEDGEDTESRVEPGVGRGEEDSSEDGDKSTDEGEVLRGGLECGPADEVEAKERSGGEEDDNDDDNDQWDKEKEMFERHLEALRASKAAADAKFSSLMGEKEEGMDNDAVDARGGSGFVDDDSDDELRKELEKHRDYTRALKASRASRGGGNSALMSDGESLHGDGDGYPRGLEMDDTWDPEPLRCTQRGA</sequence>
<dbReference type="EMBL" id="PQXN01000121">
    <property type="protein sequence ID" value="TGO53541.1"/>
    <property type="molecule type" value="Genomic_DNA"/>
</dbReference>
<dbReference type="OrthoDB" id="10602823at2759"/>
<name>A0A4Z1HWW1_9HELO</name>
<feature type="compositionally biased region" description="Basic and acidic residues" evidence="1">
    <location>
        <begin position="1"/>
        <end position="20"/>
    </location>
</feature>
<dbReference type="Proteomes" id="UP000297527">
    <property type="component" value="Unassembled WGS sequence"/>
</dbReference>
<feature type="compositionally biased region" description="Acidic residues" evidence="1">
    <location>
        <begin position="224"/>
        <end position="237"/>
    </location>
</feature>
<proteinExistence type="predicted"/>
<evidence type="ECO:0000313" key="2">
    <source>
        <dbReference type="EMBL" id="TGO53541.1"/>
    </source>
</evidence>
<feature type="compositionally biased region" description="Low complexity" evidence="1">
    <location>
        <begin position="210"/>
        <end position="223"/>
    </location>
</feature>
<feature type="compositionally biased region" description="Basic and acidic residues" evidence="1">
    <location>
        <begin position="356"/>
        <end position="369"/>
    </location>
</feature>
<feature type="compositionally biased region" description="Basic and acidic residues" evidence="1">
    <location>
        <begin position="238"/>
        <end position="266"/>
    </location>
</feature>
<feature type="region of interest" description="Disordered" evidence="1">
    <location>
        <begin position="185"/>
        <end position="307"/>
    </location>
</feature>
<feature type="region of interest" description="Disordered" evidence="1">
    <location>
        <begin position="329"/>
        <end position="421"/>
    </location>
</feature>
<protein>
    <submittedName>
        <fullName evidence="2">Uncharacterized protein</fullName>
    </submittedName>
</protein>
<keyword evidence="3" id="KW-1185">Reference proteome</keyword>
<organism evidence="2 3">
    <name type="scientific">Botryotinia convoluta</name>
    <dbReference type="NCBI Taxonomy" id="54673"/>
    <lineage>
        <taxon>Eukaryota</taxon>
        <taxon>Fungi</taxon>
        <taxon>Dikarya</taxon>
        <taxon>Ascomycota</taxon>
        <taxon>Pezizomycotina</taxon>
        <taxon>Leotiomycetes</taxon>
        <taxon>Helotiales</taxon>
        <taxon>Sclerotiniaceae</taxon>
        <taxon>Botryotinia</taxon>
    </lineage>
</organism>
<dbReference type="AlphaFoldDB" id="A0A4Z1HWW1"/>
<feature type="region of interest" description="Disordered" evidence="1">
    <location>
        <begin position="1"/>
        <end position="21"/>
    </location>
</feature>
<evidence type="ECO:0000313" key="3">
    <source>
        <dbReference type="Proteomes" id="UP000297527"/>
    </source>
</evidence>